<organism evidence="1 2">
    <name type="scientific">Aphis glycines</name>
    <name type="common">Soybean aphid</name>
    <dbReference type="NCBI Taxonomy" id="307491"/>
    <lineage>
        <taxon>Eukaryota</taxon>
        <taxon>Metazoa</taxon>
        <taxon>Ecdysozoa</taxon>
        <taxon>Arthropoda</taxon>
        <taxon>Hexapoda</taxon>
        <taxon>Insecta</taxon>
        <taxon>Pterygota</taxon>
        <taxon>Neoptera</taxon>
        <taxon>Paraneoptera</taxon>
        <taxon>Hemiptera</taxon>
        <taxon>Sternorrhyncha</taxon>
        <taxon>Aphidomorpha</taxon>
        <taxon>Aphidoidea</taxon>
        <taxon>Aphididae</taxon>
        <taxon>Aphidini</taxon>
        <taxon>Aphis</taxon>
        <taxon>Aphis</taxon>
    </lineage>
</organism>
<keyword evidence="2" id="KW-1185">Reference proteome</keyword>
<name>A0A6G0U548_APHGL</name>
<protein>
    <submittedName>
        <fullName evidence="1">Uncharacterized protein</fullName>
    </submittedName>
</protein>
<evidence type="ECO:0000313" key="1">
    <source>
        <dbReference type="EMBL" id="KAE9543900.1"/>
    </source>
</evidence>
<reference evidence="1 2" key="1">
    <citation type="submission" date="2019-08" db="EMBL/GenBank/DDBJ databases">
        <title>The genome of the soybean aphid Biotype 1, its phylome, world population structure and adaptation to the North American continent.</title>
        <authorList>
            <person name="Giordano R."/>
            <person name="Donthu R.K."/>
            <person name="Hernandez A.G."/>
            <person name="Wright C.L."/>
            <person name="Zimin A.V."/>
        </authorList>
    </citation>
    <scope>NUCLEOTIDE SEQUENCE [LARGE SCALE GENOMIC DNA]</scope>
    <source>
        <tissue evidence="1">Whole aphids</tissue>
    </source>
</reference>
<dbReference type="EMBL" id="VYZN01000004">
    <property type="protein sequence ID" value="KAE9543900.1"/>
    <property type="molecule type" value="Genomic_DNA"/>
</dbReference>
<sequence>MKIGHTNISHIHLMRRESRPNCEFCNNAPISTAHLLLECSNLSEQRKIFPHLTLRDILNSERSDECIDSTMMYVFFFVCVSVYSITIRNNASISNFGSGLRWKSEYPRCIIKFSKNREKQKKNDGKMRIFTQNQFSTESIFLYSCNSKTNHCKYLKFSPNVYVSIIYIHVDKIFLTLSKYLKIVYKVPHMPLKHKPPFSLTTGNYILD</sequence>
<dbReference type="AlphaFoldDB" id="A0A6G0U548"/>
<dbReference type="Proteomes" id="UP000475862">
    <property type="component" value="Unassembled WGS sequence"/>
</dbReference>
<comment type="caution">
    <text evidence="1">The sequence shown here is derived from an EMBL/GenBank/DDBJ whole genome shotgun (WGS) entry which is preliminary data.</text>
</comment>
<gene>
    <name evidence="1" type="ORF">AGLY_001878</name>
</gene>
<accession>A0A6G0U548</accession>
<proteinExistence type="predicted"/>
<evidence type="ECO:0000313" key="2">
    <source>
        <dbReference type="Proteomes" id="UP000475862"/>
    </source>
</evidence>